<evidence type="ECO:0000256" key="10">
    <source>
        <dbReference type="ARBA" id="ARBA00047767"/>
    </source>
</evidence>
<evidence type="ECO:0000313" key="13">
    <source>
        <dbReference type="EMBL" id="HFQ78442.1"/>
    </source>
</evidence>
<dbReference type="AlphaFoldDB" id="A0A7J3MZ74"/>
<dbReference type="InterPro" id="IPR036393">
    <property type="entry name" value="AceGlu_kinase-like_sf"/>
</dbReference>
<evidence type="ECO:0000256" key="1">
    <source>
        <dbReference type="ARBA" id="ARBA00004496"/>
    </source>
</evidence>
<dbReference type="InterPro" id="IPR011817">
    <property type="entry name" value="Uridylate_kinase"/>
</dbReference>
<keyword evidence="5 11" id="KW-0808">Transferase</keyword>
<evidence type="ECO:0000256" key="5">
    <source>
        <dbReference type="ARBA" id="ARBA00022679"/>
    </source>
</evidence>
<comment type="similarity">
    <text evidence="3 11">Belongs to the UMP kinase family.</text>
</comment>
<dbReference type="NCBIfam" id="TIGR02076">
    <property type="entry name" value="pyrH_arch"/>
    <property type="match status" value="1"/>
</dbReference>
<comment type="activity regulation">
    <text evidence="11">Inhibited by UTP.</text>
</comment>
<dbReference type="GO" id="GO:0005737">
    <property type="term" value="C:cytoplasm"/>
    <property type="evidence" value="ECO:0007669"/>
    <property type="project" value="UniProtKB-SubCell"/>
</dbReference>
<sequence length="242" mass="26230">MLNIFIVLNTLHSLGLGLTKKILVKISGKLLNPEAPSIVKDYANIMNKLYGEGYRIAVVVGGGRYARNYITCAKALGLNDAQADIVGIEIARVNALLLALAIGDNAYTPIPRNIDEIQRAWNTNKIVVVGGLQPGQSTAGVAAVVAESLGIKRLLYATDVEGVYDKDPRKYNDARKLDVVTVDKLVEVLSQRYEAGGYELLDPIAIQIIKRSCIEVTVYNGIDPTNIYRALEGSIGTKIQSC</sequence>
<evidence type="ECO:0000256" key="3">
    <source>
        <dbReference type="ARBA" id="ARBA00007614"/>
    </source>
</evidence>
<dbReference type="PANTHER" id="PTHR42833:SF4">
    <property type="entry name" value="URIDYLATE KINASE PUMPKIN, CHLOROPLASTIC"/>
    <property type="match status" value="1"/>
</dbReference>
<organism evidence="14">
    <name type="scientific">Ignisphaera aggregans</name>
    <dbReference type="NCBI Taxonomy" id="334771"/>
    <lineage>
        <taxon>Archaea</taxon>
        <taxon>Thermoproteota</taxon>
        <taxon>Thermoprotei</taxon>
        <taxon>Desulfurococcales</taxon>
        <taxon>Desulfurococcaceae</taxon>
        <taxon>Ignisphaera</taxon>
    </lineage>
</organism>
<dbReference type="PIRSF" id="PIRSF005650">
    <property type="entry name" value="Uridylate_kin"/>
    <property type="match status" value="1"/>
</dbReference>
<gene>
    <name evidence="11 14" type="primary">pyrH</name>
    <name evidence="13" type="ORF">ENT99_01895</name>
    <name evidence="14" type="ORF">ENU64_05345</name>
</gene>
<comment type="catalytic activity">
    <reaction evidence="10 11">
        <text>UMP + ATP = UDP + ADP</text>
        <dbReference type="Rhea" id="RHEA:24400"/>
        <dbReference type="ChEBI" id="CHEBI:30616"/>
        <dbReference type="ChEBI" id="CHEBI:57865"/>
        <dbReference type="ChEBI" id="CHEBI:58223"/>
        <dbReference type="ChEBI" id="CHEBI:456216"/>
        <dbReference type="EC" id="2.7.4.22"/>
    </reaction>
</comment>
<dbReference type="EC" id="2.7.4.22" evidence="11"/>
<feature type="binding site" evidence="11">
    <location>
        <position position="158"/>
    </location>
    <ligand>
        <name>ATP</name>
        <dbReference type="ChEBI" id="CHEBI:30616"/>
    </ligand>
</feature>
<dbReference type="Gene3D" id="3.40.1160.10">
    <property type="entry name" value="Acetylglutamate kinase-like"/>
    <property type="match status" value="1"/>
</dbReference>
<evidence type="ECO:0000256" key="2">
    <source>
        <dbReference type="ARBA" id="ARBA00004791"/>
    </source>
</evidence>
<dbReference type="PANTHER" id="PTHR42833">
    <property type="entry name" value="URIDYLATE KINASE"/>
    <property type="match status" value="1"/>
</dbReference>
<feature type="binding site" evidence="11">
    <location>
        <position position="62"/>
    </location>
    <ligand>
        <name>UMP</name>
        <dbReference type="ChEBI" id="CHEBI:57865"/>
    </ligand>
</feature>
<evidence type="ECO:0000256" key="7">
    <source>
        <dbReference type="ARBA" id="ARBA00022777"/>
    </source>
</evidence>
<comment type="pathway">
    <text evidence="2 11">Pyrimidine metabolism; CTP biosynthesis via de novo pathway; UDP from UMP (UMPK route): step 1/1.</text>
</comment>
<dbReference type="UniPathway" id="UPA00159">
    <property type="reaction ID" value="UER00275"/>
</dbReference>
<protein>
    <recommendedName>
        <fullName evidence="11">Uridylate kinase</fullName>
        <shortName evidence="11">UK</shortName>
        <ecNumber evidence="11">2.7.4.22</ecNumber>
    </recommendedName>
    <alternativeName>
        <fullName evidence="11">Uridine monophosphate kinase</fullName>
        <shortName evidence="11">UMP kinase</shortName>
        <shortName evidence="11">UMPK</shortName>
    </alternativeName>
</protein>
<dbReference type="EMBL" id="DTAU01000044">
    <property type="protein sequence ID" value="HFQ78442.1"/>
    <property type="molecule type" value="Genomic_DNA"/>
</dbReference>
<evidence type="ECO:0000256" key="9">
    <source>
        <dbReference type="ARBA" id="ARBA00022975"/>
    </source>
</evidence>
<dbReference type="HAMAP" id="MF_01220_A">
    <property type="entry name" value="PyrH_A"/>
    <property type="match status" value="1"/>
</dbReference>
<keyword evidence="6 11" id="KW-0547">Nucleotide-binding</keyword>
<feature type="domain" description="Aspartate/glutamate/uridylate kinase" evidence="12">
    <location>
        <begin position="20"/>
        <end position="220"/>
    </location>
</feature>
<evidence type="ECO:0000256" key="4">
    <source>
        <dbReference type="ARBA" id="ARBA00022490"/>
    </source>
</evidence>
<comment type="subcellular location">
    <subcellularLocation>
        <location evidence="1 11">Cytoplasm</location>
    </subcellularLocation>
</comment>
<dbReference type="InterPro" id="IPR011818">
    <property type="entry name" value="Uridylate_kinase_arch/spir"/>
</dbReference>
<dbReference type="GO" id="GO:0006225">
    <property type="term" value="P:UDP biosynthetic process"/>
    <property type="evidence" value="ECO:0007669"/>
    <property type="project" value="TreeGrafter"/>
</dbReference>
<feature type="binding site" evidence="11">
    <location>
        <position position="67"/>
    </location>
    <ligand>
        <name>ATP</name>
        <dbReference type="ChEBI" id="CHEBI:30616"/>
    </ligand>
</feature>
<dbReference type="SUPFAM" id="SSF53633">
    <property type="entry name" value="Carbamate kinase-like"/>
    <property type="match status" value="1"/>
</dbReference>
<comment type="caution">
    <text evidence="11">Lacks conserved residue(s) required for the propagation of feature annotation.</text>
</comment>
<dbReference type="EMBL" id="DTDH01000159">
    <property type="protein sequence ID" value="HGT98837.1"/>
    <property type="molecule type" value="Genomic_DNA"/>
</dbReference>
<feature type="binding site" evidence="11">
    <location>
        <position position="63"/>
    </location>
    <ligand>
        <name>ATP</name>
        <dbReference type="ChEBI" id="CHEBI:30616"/>
    </ligand>
</feature>
<dbReference type="GO" id="GO:0005524">
    <property type="term" value="F:ATP binding"/>
    <property type="evidence" value="ECO:0007669"/>
    <property type="project" value="UniProtKB-KW"/>
</dbReference>
<comment type="function">
    <text evidence="11">Catalyzes the reversible phosphorylation of UMP to UDP.</text>
</comment>
<feature type="binding site" evidence="11">
    <location>
        <begin position="132"/>
        <end position="138"/>
    </location>
    <ligand>
        <name>UMP</name>
        <dbReference type="ChEBI" id="CHEBI:57865"/>
    </ligand>
</feature>
<keyword evidence="7 11" id="KW-0418">Kinase</keyword>
<dbReference type="InterPro" id="IPR001048">
    <property type="entry name" value="Asp/Glu/Uridylate_kinase"/>
</dbReference>
<feature type="binding site" evidence="11">
    <location>
        <position position="164"/>
    </location>
    <ligand>
        <name>ATP</name>
        <dbReference type="ChEBI" id="CHEBI:30616"/>
    </ligand>
</feature>
<evidence type="ECO:0000256" key="11">
    <source>
        <dbReference type="HAMAP-Rule" id="MF_01220"/>
    </source>
</evidence>
<evidence type="ECO:0000256" key="8">
    <source>
        <dbReference type="ARBA" id="ARBA00022840"/>
    </source>
</evidence>
<name>A0A7J3MZ74_9CREN</name>
<keyword evidence="9 11" id="KW-0665">Pyrimidine biosynthesis</keyword>
<accession>A0A7J3MZ74</accession>
<dbReference type="GO" id="GO:0033862">
    <property type="term" value="F:UMP kinase activity"/>
    <property type="evidence" value="ECO:0007669"/>
    <property type="project" value="UniProtKB-EC"/>
</dbReference>
<feature type="binding site" evidence="11">
    <location>
        <begin position="25"/>
        <end position="29"/>
    </location>
    <ligand>
        <name>ATP</name>
        <dbReference type="ChEBI" id="CHEBI:30616"/>
    </ligand>
</feature>
<comment type="caution">
    <text evidence="14">The sequence shown here is derived from an EMBL/GenBank/DDBJ whole genome shotgun (WGS) entry which is preliminary data.</text>
</comment>
<feature type="binding site" evidence="11">
    <location>
        <position position="167"/>
    </location>
    <ligand>
        <name>ATP</name>
        <dbReference type="ChEBI" id="CHEBI:30616"/>
    </ligand>
</feature>
<keyword evidence="8 11" id="KW-0067">ATP-binding</keyword>
<dbReference type="Pfam" id="PF00696">
    <property type="entry name" value="AA_kinase"/>
    <property type="match status" value="1"/>
</dbReference>
<proteinExistence type="inferred from homology"/>
<reference evidence="14" key="1">
    <citation type="journal article" date="2020" name="mSystems">
        <title>Genome- and Community-Level Interaction Insights into Carbon Utilization and Element Cycling Functions of Hydrothermarchaeota in Hydrothermal Sediment.</title>
        <authorList>
            <person name="Zhou Z."/>
            <person name="Liu Y."/>
            <person name="Xu W."/>
            <person name="Pan J."/>
            <person name="Luo Z.H."/>
            <person name="Li M."/>
        </authorList>
    </citation>
    <scope>NUCLEOTIDE SEQUENCE [LARGE SCALE GENOMIC DNA]</scope>
    <source>
        <strain evidence="13">SpSt-629</strain>
        <strain evidence="14">SpSt-688</strain>
    </source>
</reference>
<comment type="subunit">
    <text evidence="11">Homohexamer.</text>
</comment>
<evidence type="ECO:0000313" key="14">
    <source>
        <dbReference type="EMBL" id="HGT98837.1"/>
    </source>
</evidence>
<feature type="binding site" evidence="11">
    <location>
        <position position="84"/>
    </location>
    <ligand>
        <name>UMP</name>
        <dbReference type="ChEBI" id="CHEBI:57865"/>
    </ligand>
</feature>
<dbReference type="GO" id="GO:0044210">
    <property type="term" value="P:'de novo' CTP biosynthetic process"/>
    <property type="evidence" value="ECO:0007669"/>
    <property type="project" value="UniProtKB-UniRule"/>
</dbReference>
<evidence type="ECO:0000259" key="12">
    <source>
        <dbReference type="Pfam" id="PF00696"/>
    </source>
</evidence>
<keyword evidence="4 11" id="KW-0963">Cytoplasm</keyword>
<evidence type="ECO:0000256" key="6">
    <source>
        <dbReference type="ARBA" id="ARBA00022741"/>
    </source>
</evidence>